<organism evidence="1 2">
    <name type="scientific">Actinoplanes couchii</name>
    <dbReference type="NCBI Taxonomy" id="403638"/>
    <lineage>
        <taxon>Bacteria</taxon>
        <taxon>Bacillati</taxon>
        <taxon>Actinomycetota</taxon>
        <taxon>Actinomycetes</taxon>
        <taxon>Micromonosporales</taxon>
        <taxon>Micromonosporaceae</taxon>
        <taxon>Actinoplanes</taxon>
    </lineage>
</organism>
<name>A0ABQ3XCV3_9ACTN</name>
<sequence>MLPSLRNGDTGQLNELLDRVVITLAHEEIVGQRVDQIIDRDVEAFREIRHGWSPFRYLG</sequence>
<comment type="caution">
    <text evidence="1">The sequence shown here is derived from an EMBL/GenBank/DDBJ whole genome shotgun (WGS) entry which is preliminary data.</text>
</comment>
<evidence type="ECO:0000313" key="1">
    <source>
        <dbReference type="EMBL" id="GID56311.1"/>
    </source>
</evidence>
<reference evidence="1 2" key="1">
    <citation type="submission" date="2021-01" db="EMBL/GenBank/DDBJ databases">
        <title>Whole genome shotgun sequence of Actinoplanes couchii NBRC 106145.</title>
        <authorList>
            <person name="Komaki H."/>
            <person name="Tamura T."/>
        </authorList>
    </citation>
    <scope>NUCLEOTIDE SEQUENCE [LARGE SCALE GENOMIC DNA]</scope>
    <source>
        <strain evidence="1 2">NBRC 106145</strain>
    </source>
</reference>
<protein>
    <submittedName>
        <fullName evidence="1">Uncharacterized protein</fullName>
    </submittedName>
</protein>
<keyword evidence="2" id="KW-1185">Reference proteome</keyword>
<dbReference type="Proteomes" id="UP000612282">
    <property type="component" value="Unassembled WGS sequence"/>
</dbReference>
<evidence type="ECO:0000313" key="2">
    <source>
        <dbReference type="Proteomes" id="UP000612282"/>
    </source>
</evidence>
<gene>
    <name evidence="1" type="ORF">Aco03nite_047150</name>
</gene>
<dbReference type="EMBL" id="BOMG01000057">
    <property type="protein sequence ID" value="GID56311.1"/>
    <property type="molecule type" value="Genomic_DNA"/>
</dbReference>
<proteinExistence type="predicted"/>
<accession>A0ABQ3XCV3</accession>